<dbReference type="Proteomes" id="UP001151760">
    <property type="component" value="Unassembled WGS sequence"/>
</dbReference>
<dbReference type="PANTHER" id="PTHR11439">
    <property type="entry name" value="GAG-POL-RELATED RETROTRANSPOSON"/>
    <property type="match status" value="1"/>
</dbReference>
<dbReference type="SUPFAM" id="SSF56672">
    <property type="entry name" value="DNA/RNA polymerases"/>
    <property type="match status" value="1"/>
</dbReference>
<dbReference type="SUPFAM" id="SSF53098">
    <property type="entry name" value="Ribonuclease H-like"/>
    <property type="match status" value="1"/>
</dbReference>
<evidence type="ECO:0000256" key="1">
    <source>
        <dbReference type="SAM" id="MobiDB-lite"/>
    </source>
</evidence>
<comment type="caution">
    <text evidence="3">The sequence shown here is derived from an EMBL/GenBank/DDBJ whole genome shotgun (WGS) entry which is preliminary data.</text>
</comment>
<feature type="compositionally biased region" description="Basic and acidic residues" evidence="1">
    <location>
        <begin position="827"/>
        <end position="836"/>
    </location>
</feature>
<accession>A0ABQ4XEC8</accession>
<protein>
    <submittedName>
        <fullName evidence="3">Ribonuclease H-like domain-containing protein</fullName>
    </submittedName>
</protein>
<keyword evidence="4" id="KW-1185">Reference proteome</keyword>
<dbReference type="Gene3D" id="3.30.420.10">
    <property type="entry name" value="Ribonuclease H-like superfamily/Ribonuclease H"/>
    <property type="match status" value="1"/>
</dbReference>
<name>A0ABQ4XEC8_9ASTR</name>
<feature type="region of interest" description="Disordered" evidence="1">
    <location>
        <begin position="826"/>
        <end position="851"/>
    </location>
</feature>
<reference evidence="3" key="2">
    <citation type="submission" date="2022-01" db="EMBL/GenBank/DDBJ databases">
        <authorList>
            <person name="Yamashiro T."/>
            <person name="Shiraishi A."/>
            <person name="Satake H."/>
            <person name="Nakayama K."/>
        </authorList>
    </citation>
    <scope>NUCLEOTIDE SEQUENCE</scope>
</reference>
<feature type="compositionally biased region" description="Basic and acidic residues" evidence="1">
    <location>
        <begin position="891"/>
        <end position="907"/>
    </location>
</feature>
<dbReference type="EMBL" id="BQNB010009446">
    <property type="protein sequence ID" value="GJS63645.1"/>
    <property type="molecule type" value="Genomic_DNA"/>
</dbReference>
<dbReference type="InterPro" id="IPR043502">
    <property type="entry name" value="DNA/RNA_pol_sf"/>
</dbReference>
<sequence>MGCLLSDGLSRVKSVHEAKRHYYTGRHYAVNTARSYSGQVNVVRVKGVNAVKSSAYWVWRPTKSNGASLAFKRHNYIDARGRSNGCSRHMTGNIAYLSDFKQFDGGSAFGCKITEKGIKRECSVARTPQQNGVAERRNRTLIKAALKQCTVSNDSADGLNNENAKQERFVDDSNTKDVNAVEQQVNTASPDVYTVDLPNGKKAIGTKWVFKNKKDERGIVIRNKARLVAQGHRQEEGIDYEEVFAPVARIEAIRLFLAYASFMGFLVYQMDVKSAFLYGTIKEEVYVTQPPGFKDPDHPDKVYKVVKALYGLHQAPRAWYETLANYLLSNGFKRGKIDQTLFIKKQKGDILLVQVYVDDIIFGSTNKELCTGFEKLMKDKFQMSSMGELTFFLGLQVQQKEDGIFISQDKYVDEILKKFNYTNVKSASTPVDSEKPLVKDGDADDVDVHLYRPDTMFVVCACARFQVTPKTSHLLAVKRIFRYLKGKPTLGLWLPMLEQLKIGSLQLEELGDRMERAATIGSSLEAEHDSDTILGDVNAQTRFEITSKQSINPPLSIGYTLESGEDNMKLIGIDGIFPKFAKTHNVVAFLEKLKESDGFAEIINFLKASSVLYALTINPVIYTSCIEQFWATAKVQTVNGVRQLQALVDKKRVIVMESSIRRDLHLDDAEGTDCLPTATIFEELARMGAKSTAWNEFSSSIDSLIICLATNQKFNLSKYIFDAMVKHLDGGVKFLMYPQVPQDEAEHEESIPTLSNDPQPSGEDSMQLTDLMALCTKLQTQVIDLQKAKDAQAQEIVAFKKRIQRMERKKMSRPTDLKRLRKVVMTRRVESSKDQESLGAPEDASKQGRSIEDIDVEVDVSLVDETQERHDDDLMFDTGVLEDDEMHVEAKVDGKEEHSTKSDDSTAREAVTTASVEVSAVSTTIKEITLAQTLIQIKAAKPNVVTAAATTTTTTRPKDRAVVVQEPSEKNQIALDEQVARDIQAKLDAELLEEQKLARKQEEEANIALIES</sequence>
<evidence type="ECO:0000313" key="3">
    <source>
        <dbReference type="EMBL" id="GJS63645.1"/>
    </source>
</evidence>
<dbReference type="InterPro" id="IPR013103">
    <property type="entry name" value="RVT_2"/>
</dbReference>
<dbReference type="Pfam" id="PF07727">
    <property type="entry name" value="RVT_2"/>
    <property type="match status" value="1"/>
</dbReference>
<feature type="compositionally biased region" description="Polar residues" evidence="1">
    <location>
        <begin position="752"/>
        <end position="765"/>
    </location>
</feature>
<gene>
    <name evidence="3" type="ORF">Tco_0678209</name>
</gene>
<feature type="domain" description="Reverse transcriptase Ty1/copia-type" evidence="2">
    <location>
        <begin position="194"/>
        <end position="431"/>
    </location>
</feature>
<organism evidence="3 4">
    <name type="scientific">Tanacetum coccineum</name>
    <dbReference type="NCBI Taxonomy" id="301880"/>
    <lineage>
        <taxon>Eukaryota</taxon>
        <taxon>Viridiplantae</taxon>
        <taxon>Streptophyta</taxon>
        <taxon>Embryophyta</taxon>
        <taxon>Tracheophyta</taxon>
        <taxon>Spermatophyta</taxon>
        <taxon>Magnoliopsida</taxon>
        <taxon>eudicotyledons</taxon>
        <taxon>Gunneridae</taxon>
        <taxon>Pentapetalae</taxon>
        <taxon>asterids</taxon>
        <taxon>campanulids</taxon>
        <taxon>Asterales</taxon>
        <taxon>Asteraceae</taxon>
        <taxon>Asteroideae</taxon>
        <taxon>Anthemideae</taxon>
        <taxon>Anthemidinae</taxon>
        <taxon>Tanacetum</taxon>
    </lineage>
</organism>
<dbReference type="InterPro" id="IPR012337">
    <property type="entry name" value="RNaseH-like_sf"/>
</dbReference>
<feature type="region of interest" description="Disordered" evidence="1">
    <location>
        <begin position="891"/>
        <end position="910"/>
    </location>
</feature>
<dbReference type="PANTHER" id="PTHR11439:SF509">
    <property type="entry name" value="RNA-DIRECTED DNA POLYMERASE"/>
    <property type="match status" value="1"/>
</dbReference>
<evidence type="ECO:0000259" key="2">
    <source>
        <dbReference type="Pfam" id="PF07727"/>
    </source>
</evidence>
<evidence type="ECO:0000313" key="4">
    <source>
        <dbReference type="Proteomes" id="UP001151760"/>
    </source>
</evidence>
<dbReference type="InterPro" id="IPR036397">
    <property type="entry name" value="RNaseH_sf"/>
</dbReference>
<proteinExistence type="predicted"/>
<feature type="region of interest" description="Disordered" evidence="1">
    <location>
        <begin position="745"/>
        <end position="765"/>
    </location>
</feature>
<reference evidence="3" key="1">
    <citation type="journal article" date="2022" name="Int. J. Mol. Sci.">
        <title>Draft Genome of Tanacetum Coccineum: Genomic Comparison of Closely Related Tanacetum-Family Plants.</title>
        <authorList>
            <person name="Yamashiro T."/>
            <person name="Shiraishi A."/>
            <person name="Nakayama K."/>
            <person name="Satake H."/>
        </authorList>
    </citation>
    <scope>NUCLEOTIDE SEQUENCE</scope>
</reference>